<dbReference type="PROSITE" id="PS51118">
    <property type="entry name" value="HTH_HXLR"/>
    <property type="match status" value="1"/>
</dbReference>
<comment type="caution">
    <text evidence="5">The sequence shown here is derived from an EMBL/GenBank/DDBJ whole genome shotgun (WGS) entry which is preliminary data.</text>
</comment>
<evidence type="ECO:0000313" key="6">
    <source>
        <dbReference type="Proteomes" id="UP000323105"/>
    </source>
</evidence>
<dbReference type="SUPFAM" id="SSF46785">
    <property type="entry name" value="Winged helix' DNA-binding domain"/>
    <property type="match status" value="1"/>
</dbReference>
<protein>
    <submittedName>
        <fullName evidence="5">Transcriptional regulator</fullName>
    </submittedName>
</protein>
<keyword evidence="3" id="KW-0804">Transcription</keyword>
<organism evidence="5 6">
    <name type="scientific">Comamonas testosteroni</name>
    <name type="common">Pseudomonas testosteroni</name>
    <dbReference type="NCBI Taxonomy" id="285"/>
    <lineage>
        <taxon>Bacteria</taxon>
        <taxon>Pseudomonadati</taxon>
        <taxon>Pseudomonadota</taxon>
        <taxon>Betaproteobacteria</taxon>
        <taxon>Burkholderiales</taxon>
        <taxon>Comamonadaceae</taxon>
        <taxon>Comamonas</taxon>
    </lineage>
</organism>
<evidence type="ECO:0000256" key="2">
    <source>
        <dbReference type="ARBA" id="ARBA00023125"/>
    </source>
</evidence>
<sequence length="120" mass="13270">MTPVIDKPVRGSKSGRPLMVALDLLGRRTTLRILWELQSGSLTFRALLDACETNTRLLNTRLGELREVGLVDHAEGGYRLTEEGRKLGSALKPLTQWADQWGHRMRDQAKADAAASDSAD</sequence>
<evidence type="ECO:0000313" key="5">
    <source>
        <dbReference type="EMBL" id="GEQ77319.1"/>
    </source>
</evidence>
<dbReference type="InterPro" id="IPR036388">
    <property type="entry name" value="WH-like_DNA-bd_sf"/>
</dbReference>
<gene>
    <name evidence="5" type="ORF">CTTA_4324</name>
</gene>
<dbReference type="EMBL" id="BKBW01000011">
    <property type="protein sequence ID" value="GEQ77319.1"/>
    <property type="molecule type" value="Genomic_DNA"/>
</dbReference>
<dbReference type="InterPro" id="IPR002577">
    <property type="entry name" value="HTH_HxlR"/>
</dbReference>
<evidence type="ECO:0000259" key="4">
    <source>
        <dbReference type="PROSITE" id="PS51118"/>
    </source>
</evidence>
<dbReference type="PANTHER" id="PTHR33204:SF37">
    <property type="entry name" value="HTH-TYPE TRANSCRIPTIONAL REGULATOR YODB"/>
    <property type="match status" value="1"/>
</dbReference>
<name>A0A5A7MKA7_COMTE</name>
<dbReference type="PANTHER" id="PTHR33204">
    <property type="entry name" value="TRANSCRIPTIONAL REGULATOR, MARR FAMILY"/>
    <property type="match status" value="1"/>
</dbReference>
<dbReference type="InterPro" id="IPR036390">
    <property type="entry name" value="WH_DNA-bd_sf"/>
</dbReference>
<evidence type="ECO:0000256" key="3">
    <source>
        <dbReference type="ARBA" id="ARBA00023163"/>
    </source>
</evidence>
<keyword evidence="2" id="KW-0238">DNA-binding</keyword>
<dbReference type="Pfam" id="PF01638">
    <property type="entry name" value="HxlR"/>
    <property type="match status" value="1"/>
</dbReference>
<dbReference type="GO" id="GO:0003677">
    <property type="term" value="F:DNA binding"/>
    <property type="evidence" value="ECO:0007669"/>
    <property type="project" value="UniProtKB-KW"/>
</dbReference>
<evidence type="ECO:0000256" key="1">
    <source>
        <dbReference type="ARBA" id="ARBA00023015"/>
    </source>
</evidence>
<feature type="domain" description="HTH hxlR-type" evidence="4">
    <location>
        <begin position="16"/>
        <end position="106"/>
    </location>
</feature>
<dbReference type="AlphaFoldDB" id="A0A5A7MKA7"/>
<proteinExistence type="predicted"/>
<accession>A0A5A7MKA7</accession>
<dbReference type="RefSeq" id="WP_308487555.1">
    <property type="nucleotide sequence ID" value="NZ_BKBW01000011.1"/>
</dbReference>
<keyword evidence="1" id="KW-0805">Transcription regulation</keyword>
<reference evidence="5 6" key="1">
    <citation type="journal article" date="2019" name="Microbiol. Resour. Announc.">
        <title>Draft Genome Sequence of Comamonas testosteroni TA441, a Bacterium That Has a Cryptic Phenol Degradation Gene Cluster.</title>
        <authorList>
            <person name="Arai H."/>
            <person name="Ishii M."/>
        </authorList>
    </citation>
    <scope>NUCLEOTIDE SEQUENCE [LARGE SCALE GENOMIC DNA]</scope>
    <source>
        <strain evidence="5 6">TA441</strain>
    </source>
</reference>
<dbReference type="Gene3D" id="1.10.10.10">
    <property type="entry name" value="Winged helix-like DNA-binding domain superfamily/Winged helix DNA-binding domain"/>
    <property type="match status" value="1"/>
</dbReference>
<dbReference type="Proteomes" id="UP000323105">
    <property type="component" value="Unassembled WGS sequence"/>
</dbReference>